<accession>A0A9D1R1J7</accession>
<organism evidence="1 2">
    <name type="scientific">Candidatus Bilophila faecipullorum</name>
    <dbReference type="NCBI Taxonomy" id="2838482"/>
    <lineage>
        <taxon>Bacteria</taxon>
        <taxon>Pseudomonadati</taxon>
        <taxon>Thermodesulfobacteriota</taxon>
        <taxon>Desulfovibrionia</taxon>
        <taxon>Desulfovibrionales</taxon>
        <taxon>Desulfovibrionaceae</taxon>
        <taxon>Bilophila</taxon>
    </lineage>
</organism>
<evidence type="ECO:0000313" key="2">
    <source>
        <dbReference type="Proteomes" id="UP000824264"/>
    </source>
</evidence>
<name>A0A9D1R1J7_9BACT</name>
<protein>
    <submittedName>
        <fullName evidence="1">Uncharacterized protein</fullName>
    </submittedName>
</protein>
<comment type="caution">
    <text evidence="1">The sequence shown here is derived from an EMBL/GenBank/DDBJ whole genome shotgun (WGS) entry which is preliminary data.</text>
</comment>
<evidence type="ECO:0000313" key="1">
    <source>
        <dbReference type="EMBL" id="HIW79115.1"/>
    </source>
</evidence>
<dbReference type="EMBL" id="DXGI01000316">
    <property type="protein sequence ID" value="HIW79115.1"/>
    <property type="molecule type" value="Genomic_DNA"/>
</dbReference>
<proteinExistence type="predicted"/>
<dbReference type="Proteomes" id="UP000824264">
    <property type="component" value="Unassembled WGS sequence"/>
</dbReference>
<reference evidence="1" key="2">
    <citation type="submission" date="2021-04" db="EMBL/GenBank/DDBJ databases">
        <authorList>
            <person name="Gilroy R."/>
        </authorList>
    </citation>
    <scope>NUCLEOTIDE SEQUENCE</scope>
    <source>
        <strain evidence="1">ChiSxjej5B17-1746</strain>
    </source>
</reference>
<reference evidence="1" key="1">
    <citation type="journal article" date="2021" name="PeerJ">
        <title>Extensive microbial diversity within the chicken gut microbiome revealed by metagenomics and culture.</title>
        <authorList>
            <person name="Gilroy R."/>
            <person name="Ravi A."/>
            <person name="Getino M."/>
            <person name="Pursley I."/>
            <person name="Horton D.L."/>
            <person name="Alikhan N.F."/>
            <person name="Baker D."/>
            <person name="Gharbi K."/>
            <person name="Hall N."/>
            <person name="Watson M."/>
            <person name="Adriaenssens E.M."/>
            <person name="Foster-Nyarko E."/>
            <person name="Jarju S."/>
            <person name="Secka A."/>
            <person name="Antonio M."/>
            <person name="Oren A."/>
            <person name="Chaudhuri R.R."/>
            <person name="La Ragione R."/>
            <person name="Hildebrand F."/>
            <person name="Pallen M.J."/>
        </authorList>
    </citation>
    <scope>NUCLEOTIDE SEQUENCE</scope>
    <source>
        <strain evidence="1">ChiSxjej5B17-1746</strain>
    </source>
</reference>
<gene>
    <name evidence="1" type="ORF">H9874_08235</name>
</gene>
<sequence>MSFSAELEQHRVADEILAAAYEGTPPSQRGWIKTTLALVESAFPARPSRRLVTVENAAAGFGLRHLSETVPWTVAFLGEGYASAIRLAAALMTARMAGVEPLFAVCAGKPENVACAVLAALELTGVEQVFTLPDPSSLLRELEGRGRLLAFGLPQAARMESVLPIWRDAPPRIVAKALPEEALIRWAHPDALFVREGADALYEGQETGTTAALTLGKGLEGCWLHPSLSPDFFLNDRLGLFTVDAREDPFE</sequence>
<dbReference type="AlphaFoldDB" id="A0A9D1R1J7"/>